<gene>
    <name evidence="1" type="ORF">ABT39_MTgene940</name>
</gene>
<sequence>MNRLALIRSEYYFQMNEGIKGLSWVPWKEETTILPGNPGPLLPFRRDTFLGVGCTYSLML</sequence>
<organism evidence="1">
    <name type="scientific">Picea glauca</name>
    <name type="common">White spruce</name>
    <name type="synonym">Pinus glauca</name>
    <dbReference type="NCBI Taxonomy" id="3330"/>
    <lineage>
        <taxon>Eukaryota</taxon>
        <taxon>Viridiplantae</taxon>
        <taxon>Streptophyta</taxon>
        <taxon>Embryophyta</taxon>
        <taxon>Tracheophyta</taxon>
        <taxon>Spermatophyta</taxon>
        <taxon>Pinopsida</taxon>
        <taxon>Pinidae</taxon>
        <taxon>Conifers I</taxon>
        <taxon>Pinales</taxon>
        <taxon>Pinaceae</taxon>
        <taxon>Picea</taxon>
    </lineage>
</organism>
<protein>
    <submittedName>
        <fullName evidence="1">Uncharacterized protein</fullName>
    </submittedName>
</protein>
<dbReference type="EMBL" id="LKAM01000001">
    <property type="protein sequence ID" value="KUM51094.1"/>
    <property type="molecule type" value="Genomic_DNA"/>
</dbReference>
<reference evidence="1" key="1">
    <citation type="journal article" date="2015" name="Genome Biol. Evol.">
        <title>Organellar Genomes of White Spruce (Picea glauca): Assembly and Annotation.</title>
        <authorList>
            <person name="Jackman S.D."/>
            <person name="Warren R.L."/>
            <person name="Gibb E.A."/>
            <person name="Vandervalk B.P."/>
            <person name="Mohamadi H."/>
            <person name="Chu J."/>
            <person name="Raymond A."/>
            <person name="Pleasance S."/>
            <person name="Coope R."/>
            <person name="Wildung M.R."/>
            <person name="Ritland C.E."/>
            <person name="Bousquet J."/>
            <person name="Jones S.J."/>
            <person name="Bohlmann J."/>
            <person name="Birol I."/>
        </authorList>
    </citation>
    <scope>NUCLEOTIDE SEQUENCE [LARGE SCALE GENOMIC DNA]</scope>
    <source>
        <tissue evidence="1">Flushing bud</tissue>
    </source>
</reference>
<comment type="caution">
    <text evidence="1">The sequence shown here is derived from an EMBL/GenBank/DDBJ whole genome shotgun (WGS) entry which is preliminary data.</text>
</comment>
<dbReference type="AlphaFoldDB" id="A0A101M4R9"/>
<keyword evidence="1" id="KW-0496">Mitochondrion</keyword>
<name>A0A101M4R9_PICGL</name>
<accession>A0A101M4R9</accession>
<evidence type="ECO:0000313" key="1">
    <source>
        <dbReference type="EMBL" id="KUM51094.1"/>
    </source>
</evidence>
<geneLocation type="mitochondrion" evidence="1"/>
<proteinExistence type="predicted"/>